<gene>
    <name evidence="3" type="ORF">EHQ17_02980</name>
</gene>
<dbReference type="SUPFAM" id="SSF55729">
    <property type="entry name" value="Acyl-CoA N-acyltransferases (Nat)"/>
    <property type="match status" value="1"/>
</dbReference>
<organism evidence="3 4">
    <name type="scientific">Leptospira gomenensis</name>
    <dbReference type="NCBI Taxonomy" id="2484974"/>
    <lineage>
        <taxon>Bacteria</taxon>
        <taxon>Pseudomonadati</taxon>
        <taxon>Spirochaetota</taxon>
        <taxon>Spirochaetia</taxon>
        <taxon>Leptospirales</taxon>
        <taxon>Leptospiraceae</taxon>
        <taxon>Leptospira</taxon>
    </lineage>
</organism>
<dbReference type="RefSeq" id="WP_135595455.1">
    <property type="nucleotide sequence ID" value="NZ_RQEZ01000075.1"/>
</dbReference>
<protein>
    <submittedName>
        <fullName evidence="3">GNAT family N-acetyltransferase</fullName>
    </submittedName>
</protein>
<name>A0A5F1YGH2_9LEPT</name>
<keyword evidence="1 3" id="KW-0808">Transferase</keyword>
<dbReference type="AlphaFoldDB" id="A0A5F1YGH2"/>
<dbReference type="GO" id="GO:0008080">
    <property type="term" value="F:N-acetyltransferase activity"/>
    <property type="evidence" value="ECO:0007669"/>
    <property type="project" value="InterPro"/>
</dbReference>
<proteinExistence type="predicted"/>
<dbReference type="PROSITE" id="PS51186">
    <property type="entry name" value="GNAT"/>
    <property type="match status" value="1"/>
</dbReference>
<dbReference type="PANTHER" id="PTHR13947:SF37">
    <property type="entry name" value="LD18367P"/>
    <property type="match status" value="1"/>
</dbReference>
<accession>A0A5F1YGH2</accession>
<feature type="domain" description="N-acetyltransferase" evidence="2">
    <location>
        <begin position="5"/>
        <end position="164"/>
    </location>
</feature>
<comment type="caution">
    <text evidence="3">The sequence shown here is derived from an EMBL/GenBank/DDBJ whole genome shotgun (WGS) entry which is preliminary data.</text>
</comment>
<dbReference type="EMBL" id="RQFA01000014">
    <property type="protein sequence ID" value="TGK37529.1"/>
    <property type="molecule type" value="Genomic_DNA"/>
</dbReference>
<dbReference type="PANTHER" id="PTHR13947">
    <property type="entry name" value="GNAT FAMILY N-ACETYLTRANSFERASE"/>
    <property type="match status" value="1"/>
</dbReference>
<dbReference type="OrthoDB" id="273614at2"/>
<evidence type="ECO:0000256" key="1">
    <source>
        <dbReference type="ARBA" id="ARBA00022679"/>
    </source>
</evidence>
<evidence type="ECO:0000313" key="4">
    <source>
        <dbReference type="Proteomes" id="UP000298277"/>
    </source>
</evidence>
<evidence type="ECO:0000313" key="3">
    <source>
        <dbReference type="EMBL" id="TGK37529.1"/>
    </source>
</evidence>
<keyword evidence="4" id="KW-1185">Reference proteome</keyword>
<dbReference type="InterPro" id="IPR050769">
    <property type="entry name" value="NAT_camello-type"/>
</dbReference>
<dbReference type="Gene3D" id="3.40.630.30">
    <property type="match status" value="1"/>
</dbReference>
<dbReference type="InterPro" id="IPR000182">
    <property type="entry name" value="GNAT_dom"/>
</dbReference>
<dbReference type="Proteomes" id="UP000298277">
    <property type="component" value="Unassembled WGS sequence"/>
</dbReference>
<evidence type="ECO:0000259" key="2">
    <source>
        <dbReference type="PROSITE" id="PS51186"/>
    </source>
</evidence>
<dbReference type="CDD" id="cd04301">
    <property type="entry name" value="NAT_SF"/>
    <property type="match status" value="1"/>
</dbReference>
<sequence length="164" mass="18603">MEFEIKSYPLEQTDFDRSIEKLLQQSYVDAGFTSPEIAERIFSIGEVKKRGTILLGITKTEVVAGMIVLGNAHNPYRQIANSHEAEMQLLATLPIYRKNGIADRLCRDFETEAKKSGLSGAVLSTQPAMKAAHALYEKCGYIRNPMRDWNKNGREFWVYEKKLG</sequence>
<dbReference type="Pfam" id="PF00583">
    <property type="entry name" value="Acetyltransf_1"/>
    <property type="match status" value="1"/>
</dbReference>
<dbReference type="InterPro" id="IPR016181">
    <property type="entry name" value="Acyl_CoA_acyltransferase"/>
</dbReference>
<reference evidence="3" key="1">
    <citation type="journal article" date="2019" name="PLoS Negl. Trop. Dis.">
        <title>Revisiting the worldwide diversity of Leptospira species in the environment.</title>
        <authorList>
            <person name="Vincent A.T."/>
            <person name="Schiettekatte O."/>
            <person name="Bourhy P."/>
            <person name="Veyrier F.J."/>
            <person name="Picardeau M."/>
        </authorList>
    </citation>
    <scope>NUCLEOTIDE SEQUENCE [LARGE SCALE GENOMIC DNA]</scope>
    <source>
        <strain evidence="3">201800299</strain>
    </source>
</reference>